<comment type="caution">
    <text evidence="7">The sequence shown here is derived from an EMBL/GenBank/DDBJ whole genome shotgun (WGS) entry which is preliminary data.</text>
</comment>
<dbReference type="PROSITE" id="PS50043">
    <property type="entry name" value="HTH_LUXR_2"/>
    <property type="match status" value="1"/>
</dbReference>
<dbReference type="EMBL" id="JAFEJS010000008">
    <property type="protein sequence ID" value="MBT1173255.1"/>
    <property type="molecule type" value="Genomic_DNA"/>
</dbReference>
<dbReference type="PRINTS" id="PR00038">
    <property type="entry name" value="HTHLUXR"/>
</dbReference>
<dbReference type="InterPro" id="IPR016032">
    <property type="entry name" value="Sig_transdc_resp-reg_C-effctor"/>
</dbReference>
<dbReference type="SMART" id="SM00448">
    <property type="entry name" value="REC"/>
    <property type="match status" value="1"/>
</dbReference>
<keyword evidence="2" id="KW-0238">DNA-binding</keyword>
<feature type="domain" description="HTH luxR-type" evidence="5">
    <location>
        <begin position="150"/>
        <end position="215"/>
    </location>
</feature>
<dbReference type="InterPro" id="IPR000792">
    <property type="entry name" value="Tscrpt_reg_LuxR_C"/>
</dbReference>
<dbReference type="Pfam" id="PF00196">
    <property type="entry name" value="GerE"/>
    <property type="match status" value="1"/>
</dbReference>
<sequence>MGENIDIAVLDNDPWSARSIARWVNGRSPAFHVMWCCTSAAEALHRCLFVQVVPQVLLLDLALNEASGASVCARIRMRTDAIGVIGITAYDPDRYVDDMAKAGAQAVLAKERITAELADLIPLVAQGRSADPQRFMTVAQAHRVLSNRDSGTVPANLSERELQVLRMYAAGKSTQTISSELGISPNSVFTYVHRIVGKLGVADRYEAIGLCRAYDLL</sequence>
<dbReference type="PROSITE" id="PS50110">
    <property type="entry name" value="RESPONSE_REGULATORY"/>
    <property type="match status" value="1"/>
</dbReference>
<keyword evidence="8" id="KW-1185">Reference proteome</keyword>
<evidence type="ECO:0000259" key="6">
    <source>
        <dbReference type="PROSITE" id="PS50110"/>
    </source>
</evidence>
<keyword evidence="3" id="KW-0804">Transcription</keyword>
<dbReference type="Gene3D" id="3.40.50.2300">
    <property type="match status" value="1"/>
</dbReference>
<protein>
    <submittedName>
        <fullName evidence="7">Response regulator transcription factor</fullName>
    </submittedName>
</protein>
<gene>
    <name evidence="7" type="ORF">JS528_07810</name>
</gene>
<reference evidence="7 8" key="1">
    <citation type="journal article" date="2021" name="Environ. Microbiol.">
        <title>Genetic insights into the dark matter of the mammalian gut microbiota through targeted genome reconstruction.</title>
        <authorList>
            <person name="Lugli G.A."/>
            <person name="Alessandri G."/>
            <person name="Milani C."/>
            <person name="Viappiani A."/>
            <person name="Fontana F."/>
            <person name="Tarracchini C."/>
            <person name="Mancabelli L."/>
            <person name="Argentini C."/>
            <person name="Ruiz L."/>
            <person name="Margolles A."/>
            <person name="van Sinderen D."/>
            <person name="Turroni F."/>
            <person name="Ventura M."/>
        </authorList>
    </citation>
    <scope>NUCLEOTIDE SEQUENCE [LARGE SCALE GENOMIC DNA]</scope>
    <source>
        <strain evidence="7 8">MA2</strain>
    </source>
</reference>
<dbReference type="InterPro" id="IPR001789">
    <property type="entry name" value="Sig_transdc_resp-reg_receiver"/>
</dbReference>
<dbReference type="SUPFAM" id="SSF46894">
    <property type="entry name" value="C-terminal effector domain of the bipartite response regulators"/>
    <property type="match status" value="1"/>
</dbReference>
<dbReference type="Proteomes" id="UP000773064">
    <property type="component" value="Unassembled WGS sequence"/>
</dbReference>
<feature type="modified residue" description="4-aspartylphosphate" evidence="4">
    <location>
        <position position="60"/>
    </location>
</feature>
<evidence type="ECO:0000256" key="1">
    <source>
        <dbReference type="ARBA" id="ARBA00023015"/>
    </source>
</evidence>
<evidence type="ECO:0000259" key="5">
    <source>
        <dbReference type="PROSITE" id="PS50043"/>
    </source>
</evidence>
<dbReference type="Pfam" id="PF00072">
    <property type="entry name" value="Response_reg"/>
    <property type="match status" value="1"/>
</dbReference>
<proteinExistence type="predicted"/>
<keyword evidence="1" id="KW-0805">Transcription regulation</keyword>
<keyword evidence="4" id="KW-0597">Phosphoprotein</keyword>
<dbReference type="CDD" id="cd06170">
    <property type="entry name" value="LuxR_C_like"/>
    <property type="match status" value="1"/>
</dbReference>
<dbReference type="CDD" id="cd00156">
    <property type="entry name" value="REC"/>
    <property type="match status" value="1"/>
</dbReference>
<dbReference type="InterPro" id="IPR011006">
    <property type="entry name" value="CheY-like_superfamily"/>
</dbReference>
<evidence type="ECO:0000256" key="2">
    <source>
        <dbReference type="ARBA" id="ARBA00023125"/>
    </source>
</evidence>
<name>A0ABS5UQW9_9BIFI</name>
<evidence type="ECO:0000256" key="4">
    <source>
        <dbReference type="PROSITE-ProRule" id="PRU00169"/>
    </source>
</evidence>
<dbReference type="SUPFAM" id="SSF52172">
    <property type="entry name" value="CheY-like"/>
    <property type="match status" value="1"/>
</dbReference>
<evidence type="ECO:0000256" key="3">
    <source>
        <dbReference type="ARBA" id="ARBA00023163"/>
    </source>
</evidence>
<evidence type="ECO:0000313" key="8">
    <source>
        <dbReference type="Proteomes" id="UP000773064"/>
    </source>
</evidence>
<dbReference type="PANTHER" id="PTHR44688">
    <property type="entry name" value="DNA-BINDING TRANSCRIPTIONAL ACTIVATOR DEVR_DOSR"/>
    <property type="match status" value="1"/>
</dbReference>
<dbReference type="SMART" id="SM00421">
    <property type="entry name" value="HTH_LUXR"/>
    <property type="match status" value="1"/>
</dbReference>
<dbReference type="PROSITE" id="PS00622">
    <property type="entry name" value="HTH_LUXR_1"/>
    <property type="match status" value="1"/>
</dbReference>
<organism evidence="7 8">
    <name type="scientific">Bifidobacterium santillanense</name>
    <dbReference type="NCBI Taxonomy" id="2809028"/>
    <lineage>
        <taxon>Bacteria</taxon>
        <taxon>Bacillati</taxon>
        <taxon>Actinomycetota</taxon>
        <taxon>Actinomycetes</taxon>
        <taxon>Bifidobacteriales</taxon>
        <taxon>Bifidobacteriaceae</taxon>
        <taxon>Bifidobacterium</taxon>
    </lineage>
</organism>
<dbReference type="RefSeq" id="WP_214358525.1">
    <property type="nucleotide sequence ID" value="NZ_JAFEJS010000008.1"/>
</dbReference>
<feature type="domain" description="Response regulatory" evidence="6">
    <location>
        <begin position="6"/>
        <end position="125"/>
    </location>
</feature>
<dbReference type="PANTHER" id="PTHR44688:SF16">
    <property type="entry name" value="DNA-BINDING TRANSCRIPTIONAL ACTIVATOR DEVR_DOSR"/>
    <property type="match status" value="1"/>
</dbReference>
<accession>A0ABS5UQW9</accession>
<evidence type="ECO:0000313" key="7">
    <source>
        <dbReference type="EMBL" id="MBT1173255.1"/>
    </source>
</evidence>